<evidence type="ECO:0000256" key="4">
    <source>
        <dbReference type="SAM" id="Phobius"/>
    </source>
</evidence>
<evidence type="ECO:0000313" key="7">
    <source>
        <dbReference type="Proteomes" id="UP000885826"/>
    </source>
</evidence>
<evidence type="ECO:0000256" key="3">
    <source>
        <dbReference type="ARBA" id="ARBA00022729"/>
    </source>
</evidence>
<organism evidence="6 7">
    <name type="scientific">candidate division WOR-3 bacterium</name>
    <dbReference type="NCBI Taxonomy" id="2052148"/>
    <lineage>
        <taxon>Bacteria</taxon>
        <taxon>Bacteria division WOR-3</taxon>
    </lineage>
</organism>
<reference evidence="6" key="1">
    <citation type="journal article" date="2020" name="mSystems">
        <title>Genome- and Community-Level Interaction Insights into Carbon Utilization and Element Cycling Functions of Hydrothermarchaeota in Hydrothermal Sediment.</title>
        <authorList>
            <person name="Zhou Z."/>
            <person name="Liu Y."/>
            <person name="Xu W."/>
            <person name="Pan J."/>
            <person name="Luo Z.H."/>
            <person name="Li M."/>
        </authorList>
    </citation>
    <scope>NUCLEOTIDE SEQUENCE</scope>
    <source>
        <strain evidence="6">HyVt-388</strain>
    </source>
</reference>
<dbReference type="Gene3D" id="3.40.190.10">
    <property type="entry name" value="Periplasmic binding protein-like II"/>
    <property type="match status" value="1"/>
</dbReference>
<keyword evidence="4" id="KW-1133">Transmembrane helix</keyword>
<comment type="caution">
    <text evidence="6">The sequence shown here is derived from an EMBL/GenBank/DDBJ whole genome shotgun (WGS) entry which is preliminary data.</text>
</comment>
<protein>
    <recommendedName>
        <fullName evidence="5">SsuA/THI5-like domain-containing protein</fullName>
    </recommendedName>
</protein>
<dbReference type="PANTHER" id="PTHR30024">
    <property type="entry name" value="ALIPHATIC SULFONATES-BINDING PROTEIN-RELATED"/>
    <property type="match status" value="1"/>
</dbReference>
<evidence type="ECO:0000313" key="6">
    <source>
        <dbReference type="EMBL" id="HEC79326.1"/>
    </source>
</evidence>
<dbReference type="AlphaFoldDB" id="A0A9C9EPW3"/>
<keyword evidence="3" id="KW-0732">Signal</keyword>
<dbReference type="GO" id="GO:0042597">
    <property type="term" value="C:periplasmic space"/>
    <property type="evidence" value="ECO:0007669"/>
    <property type="project" value="UniProtKB-SubCell"/>
</dbReference>
<feature type="domain" description="SsuA/THI5-like" evidence="5">
    <location>
        <begin position="50"/>
        <end position="264"/>
    </location>
</feature>
<name>A0A9C9EPW3_UNCW3</name>
<accession>A0A9C9EPW3</accession>
<dbReference type="EMBL" id="DRIG01000095">
    <property type="protein sequence ID" value="HEC79326.1"/>
    <property type="molecule type" value="Genomic_DNA"/>
</dbReference>
<proteinExistence type="inferred from homology"/>
<evidence type="ECO:0000256" key="1">
    <source>
        <dbReference type="ARBA" id="ARBA00004418"/>
    </source>
</evidence>
<evidence type="ECO:0000259" key="5">
    <source>
        <dbReference type="Pfam" id="PF09084"/>
    </source>
</evidence>
<dbReference type="InterPro" id="IPR015168">
    <property type="entry name" value="SsuA/THI5"/>
</dbReference>
<dbReference type="SUPFAM" id="SSF53850">
    <property type="entry name" value="Periplasmic binding protein-like II"/>
    <property type="match status" value="1"/>
</dbReference>
<comment type="similarity">
    <text evidence="2">Belongs to the bacterial solute-binding protein SsuA/TauA family.</text>
</comment>
<keyword evidence="4" id="KW-0812">Transmembrane</keyword>
<dbReference type="Proteomes" id="UP000885826">
    <property type="component" value="Unassembled WGS sequence"/>
</dbReference>
<keyword evidence="4" id="KW-0472">Membrane</keyword>
<dbReference type="Pfam" id="PF09084">
    <property type="entry name" value="NMT1"/>
    <property type="match status" value="1"/>
</dbReference>
<feature type="transmembrane region" description="Helical" evidence="4">
    <location>
        <begin position="12"/>
        <end position="30"/>
    </location>
</feature>
<gene>
    <name evidence="6" type="ORF">ENI34_09370</name>
</gene>
<sequence>MSIKARERILNVLIFLGIIALLFVVGYPQYKESLPSQIKIGVDKSFASVPFYVAEEDTSRQYFVIEKIEPEFVEVTGDPLQGLKDGLYDIVAVPWYNLLLSPAIDGDTVKVCASLELRSGKLLDAIIVPEKSKIRRLGHLKGKRLGYLKQDEYIVDLILSQLAEKEKITRVKKVLLEPEQLATAFTNKEVDAVYLIDPYRGYMLYQGNKILFEGLISMYIISSSFPYTAIVMRKSYVKEENKLAGIRLKNALDATLSYITRNPEICKKVIIKINNWPHESELVHNIRTPEYQRLAEINLKNVENLQTKLVKLGIGTCGIKPNEFLFDKLDFVR</sequence>
<comment type="subcellular location">
    <subcellularLocation>
        <location evidence="1">Periplasm</location>
    </subcellularLocation>
</comment>
<dbReference type="PANTHER" id="PTHR30024:SF47">
    <property type="entry name" value="TAURINE-BINDING PERIPLASMIC PROTEIN"/>
    <property type="match status" value="1"/>
</dbReference>
<evidence type="ECO:0000256" key="2">
    <source>
        <dbReference type="ARBA" id="ARBA00010742"/>
    </source>
</evidence>